<protein>
    <submittedName>
        <fullName evidence="1">IS66 family transposase</fullName>
    </submittedName>
</protein>
<proteinExistence type="predicted"/>
<sequence>MLRFIRNARVPFDNSQAERDI</sequence>
<reference evidence="1" key="1">
    <citation type="journal article" date="2021" name="PeerJ">
        <title>Extensive microbial diversity within the chicken gut microbiome revealed by metagenomics and culture.</title>
        <authorList>
            <person name="Gilroy R."/>
            <person name="Ravi A."/>
            <person name="Getino M."/>
            <person name="Pursley I."/>
            <person name="Horton D.L."/>
            <person name="Alikhan N.F."/>
            <person name="Baker D."/>
            <person name="Gharbi K."/>
            <person name="Hall N."/>
            <person name="Watson M."/>
            <person name="Adriaenssens E.M."/>
            <person name="Foster-Nyarko E."/>
            <person name="Jarju S."/>
            <person name="Secka A."/>
            <person name="Antonio M."/>
            <person name="Oren A."/>
            <person name="Chaudhuri R.R."/>
            <person name="La Ragione R."/>
            <person name="Hildebrand F."/>
            <person name="Pallen M.J."/>
        </authorList>
    </citation>
    <scope>NUCLEOTIDE SEQUENCE</scope>
    <source>
        <strain evidence="1">CHK171-7178</strain>
    </source>
</reference>
<evidence type="ECO:0000313" key="2">
    <source>
        <dbReference type="Proteomes" id="UP000698173"/>
    </source>
</evidence>
<reference evidence="1" key="2">
    <citation type="submission" date="2021-09" db="EMBL/GenBank/DDBJ databases">
        <authorList>
            <person name="Gilroy R."/>
        </authorList>
    </citation>
    <scope>NUCLEOTIDE SEQUENCE</scope>
    <source>
        <strain evidence="1">CHK171-7178</strain>
    </source>
</reference>
<organism evidence="1 2">
    <name type="scientific">Sporosarcina psychrophila</name>
    <name type="common">Bacillus psychrophilus</name>
    <dbReference type="NCBI Taxonomy" id="1476"/>
    <lineage>
        <taxon>Bacteria</taxon>
        <taxon>Bacillati</taxon>
        <taxon>Bacillota</taxon>
        <taxon>Bacilli</taxon>
        <taxon>Bacillales</taxon>
        <taxon>Caryophanaceae</taxon>
        <taxon>Sporosarcina</taxon>
    </lineage>
</organism>
<evidence type="ECO:0000313" key="1">
    <source>
        <dbReference type="EMBL" id="HJF32707.1"/>
    </source>
</evidence>
<comment type="caution">
    <text evidence="1">The sequence shown here is derived from an EMBL/GenBank/DDBJ whole genome shotgun (WGS) entry which is preliminary data.</text>
</comment>
<dbReference type="EMBL" id="DYWT01000210">
    <property type="protein sequence ID" value="HJF32707.1"/>
    <property type="molecule type" value="Genomic_DNA"/>
</dbReference>
<dbReference type="AlphaFoldDB" id="A0A921G144"/>
<dbReference type="Proteomes" id="UP000698173">
    <property type="component" value="Unassembled WGS sequence"/>
</dbReference>
<name>A0A921G144_SPOPS</name>
<accession>A0A921G144</accession>
<gene>
    <name evidence="1" type="ORF">K8V56_13165</name>
</gene>